<dbReference type="GO" id="GO:0005261">
    <property type="term" value="F:monoatomic cation channel activity"/>
    <property type="evidence" value="ECO:0007669"/>
    <property type="project" value="TreeGrafter"/>
</dbReference>
<evidence type="ECO:0000259" key="4">
    <source>
        <dbReference type="Pfam" id="PF20262"/>
    </source>
</evidence>
<feature type="region of interest" description="Disordered" evidence="1">
    <location>
        <begin position="1"/>
        <end position="29"/>
    </location>
</feature>
<accession>A0A1W0X6W0</accession>
<reference evidence="6" key="1">
    <citation type="submission" date="2017-01" db="EMBL/GenBank/DDBJ databases">
        <title>Comparative genomics of anhydrobiosis in the tardigrade Hypsibius dujardini.</title>
        <authorList>
            <person name="Yoshida Y."/>
            <person name="Koutsovoulos G."/>
            <person name="Laetsch D."/>
            <person name="Stevens L."/>
            <person name="Kumar S."/>
            <person name="Horikawa D."/>
            <person name="Ishino K."/>
            <person name="Komine S."/>
            <person name="Tomita M."/>
            <person name="Blaxter M."/>
            <person name="Arakawa K."/>
        </authorList>
    </citation>
    <scope>NUCLEOTIDE SEQUENCE [LARGE SCALE GENOMIC DNA]</scope>
    <source>
        <strain evidence="6">Z151</strain>
    </source>
</reference>
<feature type="domain" description="Cation channel complex component UNC80 N-terminal" evidence="2">
    <location>
        <begin position="143"/>
        <end position="244"/>
    </location>
</feature>
<feature type="compositionally biased region" description="Polar residues" evidence="1">
    <location>
        <begin position="1444"/>
        <end position="1454"/>
    </location>
</feature>
<dbReference type="EMBL" id="MTYJ01000012">
    <property type="protein sequence ID" value="OQV23296.1"/>
    <property type="molecule type" value="Genomic_DNA"/>
</dbReference>
<evidence type="ECO:0000313" key="6">
    <source>
        <dbReference type="Proteomes" id="UP000192578"/>
    </source>
</evidence>
<feature type="domain" description="Cation channel complex component UNC80 N-terminal" evidence="2">
    <location>
        <begin position="34"/>
        <end position="117"/>
    </location>
</feature>
<evidence type="ECO:0000259" key="3">
    <source>
        <dbReference type="Pfam" id="PF19424"/>
    </source>
</evidence>
<comment type="caution">
    <text evidence="5">The sequence shown here is derived from an EMBL/GenBank/DDBJ whole genome shotgun (WGS) entry which is preliminary data.</text>
</comment>
<feature type="compositionally biased region" description="Basic and acidic residues" evidence="1">
    <location>
        <begin position="1493"/>
        <end position="1506"/>
    </location>
</feature>
<organism evidence="5 6">
    <name type="scientific">Hypsibius exemplaris</name>
    <name type="common">Freshwater tardigrade</name>
    <dbReference type="NCBI Taxonomy" id="2072580"/>
    <lineage>
        <taxon>Eukaryota</taxon>
        <taxon>Metazoa</taxon>
        <taxon>Ecdysozoa</taxon>
        <taxon>Tardigrada</taxon>
        <taxon>Eutardigrada</taxon>
        <taxon>Parachela</taxon>
        <taxon>Hypsibioidea</taxon>
        <taxon>Hypsibiidae</taxon>
        <taxon>Hypsibius</taxon>
    </lineage>
</organism>
<feature type="compositionally biased region" description="Basic residues" evidence="1">
    <location>
        <begin position="1482"/>
        <end position="1492"/>
    </location>
</feature>
<proteinExistence type="predicted"/>
<dbReference type="OrthoDB" id="5584001at2759"/>
<dbReference type="InterPro" id="IPR031542">
    <property type="entry name" value="UNC80_N"/>
</dbReference>
<feature type="region of interest" description="Disordered" evidence="1">
    <location>
        <begin position="1055"/>
        <end position="1144"/>
    </location>
</feature>
<feature type="compositionally biased region" description="Basic residues" evidence="1">
    <location>
        <begin position="1463"/>
        <end position="1474"/>
    </location>
</feature>
<feature type="compositionally biased region" description="Polar residues" evidence="1">
    <location>
        <begin position="490"/>
        <end position="500"/>
    </location>
</feature>
<dbReference type="InterPro" id="IPR046460">
    <property type="entry name" value="UNC80_C"/>
</dbReference>
<feature type="domain" description="Protein UNC80 C-terminal" evidence="4">
    <location>
        <begin position="1958"/>
        <end position="2302"/>
    </location>
</feature>
<feature type="compositionally biased region" description="Polar residues" evidence="1">
    <location>
        <begin position="1399"/>
        <end position="1414"/>
    </location>
</feature>
<dbReference type="Proteomes" id="UP000192578">
    <property type="component" value="Unassembled WGS sequence"/>
</dbReference>
<feature type="region of interest" description="Disordered" evidence="1">
    <location>
        <begin position="1376"/>
        <end position="1414"/>
    </location>
</feature>
<feature type="region of interest" description="Disordered" evidence="1">
    <location>
        <begin position="490"/>
        <end position="545"/>
    </location>
</feature>
<evidence type="ECO:0000313" key="5">
    <source>
        <dbReference type="EMBL" id="OQV23296.1"/>
    </source>
</evidence>
<feature type="compositionally biased region" description="Polar residues" evidence="1">
    <location>
        <begin position="117"/>
        <end position="133"/>
    </location>
</feature>
<feature type="compositionally biased region" description="Low complexity" evidence="1">
    <location>
        <begin position="501"/>
        <end position="515"/>
    </location>
</feature>
<dbReference type="PANTHER" id="PTHR31781">
    <property type="entry name" value="UNC80"/>
    <property type="match status" value="1"/>
</dbReference>
<dbReference type="GO" id="GO:0034703">
    <property type="term" value="C:cation channel complex"/>
    <property type="evidence" value="ECO:0007669"/>
    <property type="project" value="TreeGrafter"/>
</dbReference>
<feature type="region of interest" description="Disordered" evidence="1">
    <location>
        <begin position="117"/>
        <end position="139"/>
    </location>
</feature>
<sequence>MPKRKEDAHAATTKPAAHQPPHHHTDYNNADLDALPIPIQNFLWRQLSPFVRPYNRKLQEASCVTLERVLVQNILHGLSPSLSDAIQSIPRWRFIMATLPYVMHCCASTLDIKSRQKTSADLNGPTTTGSSSKDPAEHLPATPLGVHSTKLLYTLHWILLDAAAECGDASAGQTTTQAQALPLDPLVFPLTTLQVFVYLFAPLLPHLRPSDFTSFRLENGLKIWQPLWEYRQPDIPCFNAPAKPTPSTTEAQTELDQQQGGSVNVGDIYVGLQQDEGFMLAEPERNAEEAAAATEALERARAAPHASAPLAHMSEICTLTTLDTPLTLTPNLEYVCEYCNTKVLLDNKDLLRCKCGHRRPHRSNNPNQMPSFLSSATSALAQASASFFVSGSTGAPAAGSTAGAPPTAEPQYSPIDKFFLHNKLEQSIHADGRAQNMRDVSAATLFDVAVLRCLHVPPWSEEGLFWAVRYFLNRLTEIRDYLQRTVGLRQRSNSVPSVRQSGTTATTTGKSTSSKHLSNLTPGSSQREHLLSPLERTGSKRRRIAQASNSLDEAYKPKFFLGGEKLSANAAVAGGGPDISPLNSPGINRLQQDVMFSFGDEEISGRATGGVYPSATSNPVTPRERGMMRRNGKSFPRITITTENSPSTGGALAGEDELDGIGGMTRSKTDSSIAYPLSEYQEARGASNLINEDGQLNYQSLVRAVLVALTERPSPRICDVALSLLDVLLDLILDVKPVLPNDSPPAALPTPTTLPTQSPLLPTLSNPLPSHATLDGTIYRLLLSCITRIFVVVGCPHGCGGRENVSRGANPNDYLRRQAYLFFHRLQTLNEPDARKFFKNMFTSHELALVVDFCHAFFGSCLSPAAQDHSRTSKPVKKTLSWVAVQATKPIITRLIDQLEMIKRPENLGLQNDLRSFLSYIKEAYDHVFRRVVMSGVIESQQRISSASALIKSRPDTPTTLHLQLSQHSSNIRRKNALIRHSRLESAGGDPEELAPIGGGQSGDQSDGDNLSSFEDSNTPSAGYLRGLFAKKPKAHLKQIRDRDSSETNLRMIALKSPRVSMSEDEASMPTGSPANRKKRRGIRQKWLKSPKSSLGSRDSRRGTLETSMSLTGSGEGSSEQSRQQSVESGNPLGPTAKGKLSFNPSGHINLNVLPPKRILAESFNREDEVASVLRRSGTNKSEEAPPSACAAFVLNVKALTGGMRCLGTLLEFCPPGTLPEPSVLSAMLDLQAPILARAAFFFECAQFVHRCNQGRWPEWMKLTGSQYRQSGPVGRSVSIAPRKQNILQRTAGKVFYEWARSLTLRLDDILRAEHIDPATVVSPTLVPEEEDYFLVGADNLEPGNCPFALKIAACQLLLEVTAFLRETYRALPRREKYGTMRSSQGRGPAGDKRLASRRWSSVASNSGGASHQSIQSFAEHGQIHVFAADHGAGGRRISFMLTDDNQSQKSASSAADEEDKRHHILRSARNRHQKNSDGSHPGRRMSIRNRKSSQDESRRRADSIRSRKASSVSGRSDISQTSTDDGTPHGEDYGRDQEVFGMDQETTEYCDNMPWLETLVTLTSRFSFICDHKKACTLFCFYRVMRSCSRLTWSTRKIHGDHSEIHKSMATEEDEVLEVTQQGPSGTQTPTTPSSHRKLKIFRKASHYAGANRLSKTASLMEKNESMETVNKIAGAGDTPAAAAGGIPTTTKSEEDNSTHYYPQTGEKASIMAKYLHQQVISLFAAPFAALAKGLLIMDERQLERLFPVCWELLLVDDEEVTSITATMCVVCAVKISKFVVDFIRKEMNHEEAEERVDSVLKFQSLWHYRYQVWIRLEDGAQGLMRVSQALNIDYTLPSPLIGGIGRPTAVMKDWVDCPDAPWRPPASIKIEEQMAISQEEQSKNSNTLVAATQTRRKQLQESMGRALRAQEERIQRERERSRVTMLPVLRMASIEPVPPLVMEERDEGEEGAVSAESVMVAAHVQTVQPVFPGSLALAALSLIDLLDDADVDSCGICVSDLAYHTLWEGIVEDAGLFLRHILEKISNKEKHQNFILRKLRRLMGHMPRLPQQAAAVLLNHLMGYCMSYVRSPSENNLHGVEAVMSVLWHVIPSMQGITFRDFKSVLRLEQCEAHLLITAFVPGCKKVVVHGPDLTSIPSQLPVQDDTQFEELLNESLEFFGIPENQRKGYILIDTKTGRAHHPNGYVRDVYFFRRSFYPELNLVRLPEQEAFTKLQFQACHNLFFEAQKVLLITSLFRNAELKSDSALQQAQVMLLDDGLTKIPNFPRKALECDVKFEEGQFGQEYLGIDVLHKFAWIQVSYSVDSLCRSFIVCLR</sequence>
<feature type="region of interest" description="Disordered" evidence="1">
    <location>
        <begin position="1443"/>
        <end position="1537"/>
    </location>
</feature>
<feature type="compositionally biased region" description="Polar residues" evidence="1">
    <location>
        <begin position="1510"/>
        <end position="1526"/>
    </location>
</feature>
<dbReference type="Pfam" id="PF15778">
    <property type="entry name" value="UNC80_N"/>
    <property type="match status" value="2"/>
</dbReference>
<feature type="region of interest" description="Disordered" evidence="1">
    <location>
        <begin position="984"/>
        <end position="1017"/>
    </location>
</feature>
<name>A0A1W0X6W0_HYPEX</name>
<keyword evidence="6" id="KW-1185">Reference proteome</keyword>
<dbReference type="PANTHER" id="PTHR31781:SF1">
    <property type="entry name" value="PROTEIN UNC-80 HOMOLOG"/>
    <property type="match status" value="1"/>
</dbReference>
<evidence type="ECO:0000256" key="1">
    <source>
        <dbReference type="SAM" id="MobiDB-lite"/>
    </source>
</evidence>
<evidence type="ECO:0000259" key="2">
    <source>
        <dbReference type="Pfam" id="PF15778"/>
    </source>
</evidence>
<feature type="domain" description="Protein UNC80 central region" evidence="3">
    <location>
        <begin position="1194"/>
        <end position="1946"/>
    </location>
</feature>
<feature type="compositionally biased region" description="Basic residues" evidence="1">
    <location>
        <begin position="1076"/>
        <end position="1089"/>
    </location>
</feature>
<gene>
    <name evidence="5" type="ORF">BV898_02745</name>
</gene>
<feature type="compositionally biased region" description="Basic and acidic residues" evidence="1">
    <location>
        <begin position="1527"/>
        <end position="1537"/>
    </location>
</feature>
<dbReference type="GO" id="GO:0055080">
    <property type="term" value="P:monoatomic cation homeostasis"/>
    <property type="evidence" value="ECO:0007669"/>
    <property type="project" value="TreeGrafter"/>
</dbReference>
<dbReference type="Pfam" id="PF19424">
    <property type="entry name" value="UNC80"/>
    <property type="match status" value="1"/>
</dbReference>
<feature type="region of interest" description="Disordered" evidence="1">
    <location>
        <begin position="607"/>
        <end position="629"/>
    </location>
</feature>
<dbReference type="GO" id="GO:0030424">
    <property type="term" value="C:axon"/>
    <property type="evidence" value="ECO:0007669"/>
    <property type="project" value="TreeGrafter"/>
</dbReference>
<dbReference type="InterPro" id="IPR045852">
    <property type="entry name" value="UNC80_central"/>
</dbReference>
<dbReference type="Pfam" id="PF20262">
    <property type="entry name" value="UNC80_C"/>
    <property type="match status" value="1"/>
</dbReference>
<feature type="compositionally biased region" description="Low complexity" evidence="1">
    <location>
        <begin position="1106"/>
        <end position="1130"/>
    </location>
</feature>
<feature type="compositionally biased region" description="Polar residues" evidence="1">
    <location>
        <begin position="516"/>
        <end position="525"/>
    </location>
</feature>
<protein>
    <submittedName>
        <fullName evidence="5">Protein unc-80</fullName>
    </submittedName>
</protein>